<dbReference type="STRING" id="1349421.OI18_15925"/>
<dbReference type="OrthoDB" id="4380123at2"/>
<evidence type="ECO:0000313" key="1">
    <source>
        <dbReference type="EMBL" id="KIC93653.1"/>
    </source>
</evidence>
<reference evidence="1 2" key="1">
    <citation type="submission" date="2014-11" db="EMBL/GenBank/DDBJ databases">
        <title>Genome sequence of Flavihumibacter solisilvae 3-3.</title>
        <authorList>
            <person name="Zhou G."/>
            <person name="Li M."/>
            <person name="Wang G."/>
        </authorList>
    </citation>
    <scope>NUCLEOTIDE SEQUENCE [LARGE SCALE GENOMIC DNA]</scope>
    <source>
        <strain evidence="1 2">3-3</strain>
    </source>
</reference>
<gene>
    <name evidence="1" type="ORF">OI18_15925</name>
</gene>
<dbReference type="Pfam" id="PF05742">
    <property type="entry name" value="TANGO2"/>
    <property type="match status" value="1"/>
</dbReference>
<keyword evidence="2" id="KW-1185">Reference proteome</keyword>
<proteinExistence type="predicted"/>
<dbReference type="EMBL" id="JSVC01000018">
    <property type="protein sequence ID" value="KIC93653.1"/>
    <property type="molecule type" value="Genomic_DNA"/>
</dbReference>
<dbReference type="RefSeq" id="WP_039141570.1">
    <property type="nucleotide sequence ID" value="NZ_JSVC01000018.1"/>
</dbReference>
<organism evidence="1 2">
    <name type="scientific">Flavihumibacter solisilvae</name>
    <dbReference type="NCBI Taxonomy" id="1349421"/>
    <lineage>
        <taxon>Bacteria</taxon>
        <taxon>Pseudomonadati</taxon>
        <taxon>Bacteroidota</taxon>
        <taxon>Chitinophagia</taxon>
        <taxon>Chitinophagales</taxon>
        <taxon>Chitinophagaceae</taxon>
        <taxon>Flavihumibacter</taxon>
    </lineage>
</organism>
<dbReference type="InterPro" id="IPR008551">
    <property type="entry name" value="TANGO2"/>
</dbReference>
<comment type="caution">
    <text evidence="1">The sequence shown here is derived from an EMBL/GenBank/DDBJ whole genome shotgun (WGS) entry which is preliminary data.</text>
</comment>
<dbReference type="AlphaFoldDB" id="A0A0C1LDX3"/>
<evidence type="ECO:0000313" key="2">
    <source>
        <dbReference type="Proteomes" id="UP000031408"/>
    </source>
</evidence>
<evidence type="ECO:0008006" key="3">
    <source>
        <dbReference type="Google" id="ProtNLM"/>
    </source>
</evidence>
<accession>A0A0C1LDX3</accession>
<sequence>MCTVTYLPLGEGVVITSNRDEKTTRARAIPPTEYKVGNSTLVYPKDPKAGGSWIALNENGSMAVLLNGGWRKHKPEAAYGRSRGLVFLDIVSGADMVVAFYDYDLRDIEPFTLVIYGKGRLSEARWDGTEKHVRDLPVDEPQIWSSVTLYDAEMRQQRERWFEEWRVNHRRPTVNEIRDFHHSAGEGSSDCGLVINRDDHMKTVSVTSIHMTAKSGTMKYHDLLDNAEHSFSFSLVN</sequence>
<dbReference type="Proteomes" id="UP000031408">
    <property type="component" value="Unassembled WGS sequence"/>
</dbReference>
<protein>
    <recommendedName>
        <fullName evidence="3">NRDE family protein</fullName>
    </recommendedName>
</protein>
<name>A0A0C1LDX3_9BACT</name>